<organism evidence="1 2">
    <name type="scientific">Pleurodeles waltl</name>
    <name type="common">Iberian ribbed newt</name>
    <dbReference type="NCBI Taxonomy" id="8319"/>
    <lineage>
        <taxon>Eukaryota</taxon>
        <taxon>Metazoa</taxon>
        <taxon>Chordata</taxon>
        <taxon>Craniata</taxon>
        <taxon>Vertebrata</taxon>
        <taxon>Euteleostomi</taxon>
        <taxon>Amphibia</taxon>
        <taxon>Batrachia</taxon>
        <taxon>Caudata</taxon>
        <taxon>Salamandroidea</taxon>
        <taxon>Salamandridae</taxon>
        <taxon>Pleurodelinae</taxon>
        <taxon>Pleurodeles</taxon>
    </lineage>
</organism>
<sequence length="94" mass="10560">MHPFIIAARFSAFLGNWRLSSAPFAYLFVLSMAVSGSSPLREFHRQTRTLSNGRRAGYLSCLSISLRLPLLLPAFAYHTSGYRFLHLLCLGIAR</sequence>
<evidence type="ECO:0000313" key="2">
    <source>
        <dbReference type="Proteomes" id="UP001066276"/>
    </source>
</evidence>
<dbReference type="Proteomes" id="UP001066276">
    <property type="component" value="Chromosome 2_1"/>
</dbReference>
<accession>A0AAV7VLB5</accession>
<protein>
    <submittedName>
        <fullName evidence="1">Uncharacterized protein</fullName>
    </submittedName>
</protein>
<gene>
    <name evidence="1" type="ORF">NDU88_004928</name>
</gene>
<name>A0AAV7VLB5_PLEWA</name>
<comment type="caution">
    <text evidence="1">The sequence shown here is derived from an EMBL/GenBank/DDBJ whole genome shotgun (WGS) entry which is preliminary data.</text>
</comment>
<dbReference type="AlphaFoldDB" id="A0AAV7VLB5"/>
<keyword evidence="2" id="KW-1185">Reference proteome</keyword>
<reference evidence="1" key="1">
    <citation type="journal article" date="2022" name="bioRxiv">
        <title>Sequencing and chromosome-scale assembly of the giantPleurodeles waltlgenome.</title>
        <authorList>
            <person name="Brown T."/>
            <person name="Elewa A."/>
            <person name="Iarovenko S."/>
            <person name="Subramanian E."/>
            <person name="Araus A.J."/>
            <person name="Petzold A."/>
            <person name="Susuki M."/>
            <person name="Suzuki K.-i.T."/>
            <person name="Hayashi T."/>
            <person name="Toyoda A."/>
            <person name="Oliveira C."/>
            <person name="Osipova E."/>
            <person name="Leigh N.D."/>
            <person name="Simon A."/>
            <person name="Yun M.H."/>
        </authorList>
    </citation>
    <scope>NUCLEOTIDE SEQUENCE</scope>
    <source>
        <strain evidence="1">20211129_DDA</strain>
        <tissue evidence="1">Liver</tissue>
    </source>
</reference>
<proteinExistence type="predicted"/>
<evidence type="ECO:0000313" key="1">
    <source>
        <dbReference type="EMBL" id="KAJ1201113.1"/>
    </source>
</evidence>
<dbReference type="EMBL" id="JANPWB010000003">
    <property type="protein sequence ID" value="KAJ1201113.1"/>
    <property type="molecule type" value="Genomic_DNA"/>
</dbReference>